<organism evidence="1 2">
    <name type="scientific">Shouchella xiaoxiensis</name>
    <dbReference type="NCBI Taxonomy" id="766895"/>
    <lineage>
        <taxon>Bacteria</taxon>
        <taxon>Bacillati</taxon>
        <taxon>Bacillota</taxon>
        <taxon>Bacilli</taxon>
        <taxon>Bacillales</taxon>
        <taxon>Bacillaceae</taxon>
        <taxon>Shouchella</taxon>
    </lineage>
</organism>
<name>A0ABS2T1X2_9BACI</name>
<sequence length="37" mass="4421">MDRIFVSKYEIGVCIGIVLIQYEVGLAFYREVKEFEY</sequence>
<proteinExistence type="predicted"/>
<reference evidence="1" key="1">
    <citation type="submission" date="2021-01" db="EMBL/GenBank/DDBJ databases">
        <title>Genomic Encyclopedia of Type Strains, Phase IV (KMG-IV): sequencing the most valuable type-strain genomes for metagenomic binning, comparative biology and taxonomic classification.</title>
        <authorList>
            <person name="Goeker M."/>
        </authorList>
    </citation>
    <scope>NUCLEOTIDE SEQUENCE</scope>
    <source>
        <strain evidence="1">DSM 21943</strain>
    </source>
</reference>
<keyword evidence="2" id="KW-1185">Reference proteome</keyword>
<dbReference type="Proteomes" id="UP001179280">
    <property type="component" value="Unassembled WGS sequence"/>
</dbReference>
<protein>
    <submittedName>
        <fullName evidence="1">Uncharacterized protein</fullName>
    </submittedName>
</protein>
<accession>A0ABS2T1X2</accession>
<gene>
    <name evidence="1" type="ORF">JOC54_003992</name>
</gene>
<comment type="caution">
    <text evidence="1">The sequence shown here is derived from an EMBL/GenBank/DDBJ whole genome shotgun (WGS) entry which is preliminary data.</text>
</comment>
<evidence type="ECO:0000313" key="2">
    <source>
        <dbReference type="Proteomes" id="UP001179280"/>
    </source>
</evidence>
<evidence type="ECO:0000313" key="1">
    <source>
        <dbReference type="EMBL" id="MBM7840699.1"/>
    </source>
</evidence>
<dbReference type="EMBL" id="JAFBCV010000016">
    <property type="protein sequence ID" value="MBM7840699.1"/>
    <property type="molecule type" value="Genomic_DNA"/>
</dbReference>